<organism evidence="1 2">
    <name type="scientific">Dermacentor silvarum</name>
    <name type="common">Tick</name>
    <dbReference type="NCBI Taxonomy" id="543639"/>
    <lineage>
        <taxon>Eukaryota</taxon>
        <taxon>Metazoa</taxon>
        <taxon>Ecdysozoa</taxon>
        <taxon>Arthropoda</taxon>
        <taxon>Chelicerata</taxon>
        <taxon>Arachnida</taxon>
        <taxon>Acari</taxon>
        <taxon>Parasitiformes</taxon>
        <taxon>Ixodida</taxon>
        <taxon>Ixodoidea</taxon>
        <taxon>Ixodidae</taxon>
        <taxon>Rhipicephalinae</taxon>
        <taxon>Dermacentor</taxon>
    </lineage>
</organism>
<name>A0ACB8DDX7_DERSI</name>
<comment type="caution">
    <text evidence="1">The sequence shown here is derived from an EMBL/GenBank/DDBJ whole genome shotgun (WGS) entry which is preliminary data.</text>
</comment>
<proteinExistence type="predicted"/>
<sequence>MKGLRKVIKNQEQQLHEQKQRTQNEPHSSDNSAQPRSGHAPPKLCSSGPTTPAATTNTDVCRVDVKLPPFWAESPEVWFTQVEAQFSLARITQDRTRYDYVVAHLDSRYAAELRDVLASPPADDCYLHLKRELIRRLSPSDDEKRYEEHCLYSGD</sequence>
<protein>
    <submittedName>
        <fullName evidence="1">Uncharacterized protein</fullName>
    </submittedName>
</protein>
<dbReference type="Proteomes" id="UP000821865">
    <property type="component" value="Chromosome 2"/>
</dbReference>
<gene>
    <name evidence="1" type="ORF">HPB49_015099</name>
</gene>
<dbReference type="EMBL" id="CM023471">
    <property type="protein sequence ID" value="KAH7966297.1"/>
    <property type="molecule type" value="Genomic_DNA"/>
</dbReference>
<reference evidence="1" key="1">
    <citation type="submission" date="2020-05" db="EMBL/GenBank/DDBJ databases">
        <title>Large-scale comparative analyses of tick genomes elucidate their genetic diversity and vector capacities.</title>
        <authorList>
            <person name="Jia N."/>
            <person name="Wang J."/>
            <person name="Shi W."/>
            <person name="Du L."/>
            <person name="Sun Y."/>
            <person name="Zhan W."/>
            <person name="Jiang J."/>
            <person name="Wang Q."/>
            <person name="Zhang B."/>
            <person name="Ji P."/>
            <person name="Sakyi L.B."/>
            <person name="Cui X."/>
            <person name="Yuan T."/>
            <person name="Jiang B."/>
            <person name="Yang W."/>
            <person name="Lam T.T.-Y."/>
            <person name="Chang Q."/>
            <person name="Ding S."/>
            <person name="Wang X."/>
            <person name="Zhu J."/>
            <person name="Ruan X."/>
            <person name="Zhao L."/>
            <person name="Wei J."/>
            <person name="Que T."/>
            <person name="Du C."/>
            <person name="Cheng J."/>
            <person name="Dai P."/>
            <person name="Han X."/>
            <person name="Huang E."/>
            <person name="Gao Y."/>
            <person name="Liu J."/>
            <person name="Shao H."/>
            <person name="Ye R."/>
            <person name="Li L."/>
            <person name="Wei W."/>
            <person name="Wang X."/>
            <person name="Wang C."/>
            <person name="Yang T."/>
            <person name="Huo Q."/>
            <person name="Li W."/>
            <person name="Guo W."/>
            <person name="Chen H."/>
            <person name="Zhou L."/>
            <person name="Ni X."/>
            <person name="Tian J."/>
            <person name="Zhou Y."/>
            <person name="Sheng Y."/>
            <person name="Liu T."/>
            <person name="Pan Y."/>
            <person name="Xia L."/>
            <person name="Li J."/>
            <person name="Zhao F."/>
            <person name="Cao W."/>
        </authorList>
    </citation>
    <scope>NUCLEOTIDE SEQUENCE</scope>
    <source>
        <strain evidence="1">Dsil-2018</strain>
    </source>
</reference>
<evidence type="ECO:0000313" key="1">
    <source>
        <dbReference type="EMBL" id="KAH7966297.1"/>
    </source>
</evidence>
<accession>A0ACB8DDX7</accession>
<keyword evidence="2" id="KW-1185">Reference proteome</keyword>
<evidence type="ECO:0000313" key="2">
    <source>
        <dbReference type="Proteomes" id="UP000821865"/>
    </source>
</evidence>